<keyword evidence="1" id="KW-0175">Coiled coil</keyword>
<feature type="coiled-coil region" evidence="1">
    <location>
        <begin position="21"/>
        <end position="48"/>
    </location>
</feature>
<dbReference type="Proteomes" id="UP001165065">
    <property type="component" value="Unassembled WGS sequence"/>
</dbReference>
<organism evidence="2 3">
    <name type="scientific">Triparma columacea</name>
    <dbReference type="NCBI Taxonomy" id="722753"/>
    <lineage>
        <taxon>Eukaryota</taxon>
        <taxon>Sar</taxon>
        <taxon>Stramenopiles</taxon>
        <taxon>Ochrophyta</taxon>
        <taxon>Bolidophyceae</taxon>
        <taxon>Parmales</taxon>
        <taxon>Triparmaceae</taxon>
        <taxon>Triparma</taxon>
    </lineage>
</organism>
<gene>
    <name evidence="2" type="ORF">TrCOL_g984</name>
</gene>
<name>A0A9W7FVW6_9STRA</name>
<feature type="coiled-coil region" evidence="1">
    <location>
        <begin position="96"/>
        <end position="130"/>
    </location>
</feature>
<evidence type="ECO:0000313" key="3">
    <source>
        <dbReference type="Proteomes" id="UP001165065"/>
    </source>
</evidence>
<keyword evidence="3" id="KW-1185">Reference proteome</keyword>
<sequence length="251" mass="28591">MSEYEGSYEEGERDVQPNVDLELLRVENSMLRTKLTQLEAKLDKHVNNMKANSAGGERLSDDGASSDGVPMSDMLVKIHQAKQEALKHSGGGGGSREQLINDIKYLYSLLQQAKEERKGYQSKIQSLQKSLSHQKSAYDKLLSKKTQDKVIFVEMLKRERLTFEEKLVDSDRKNLWFEQEMRKVRDWAQKRQREYNQAASNFQKLLLEAKQETANQASNFNLDLASELDSLRYEAAELTRVGEGAGGGGRR</sequence>
<evidence type="ECO:0000313" key="2">
    <source>
        <dbReference type="EMBL" id="GMI19615.1"/>
    </source>
</evidence>
<accession>A0A9W7FVW6</accession>
<comment type="caution">
    <text evidence="2">The sequence shown here is derived from an EMBL/GenBank/DDBJ whole genome shotgun (WGS) entry which is preliminary data.</text>
</comment>
<dbReference type="EMBL" id="BRYA01000498">
    <property type="protein sequence ID" value="GMI19615.1"/>
    <property type="molecule type" value="Genomic_DNA"/>
</dbReference>
<evidence type="ECO:0000256" key="1">
    <source>
        <dbReference type="SAM" id="Coils"/>
    </source>
</evidence>
<dbReference type="AlphaFoldDB" id="A0A9W7FVW6"/>
<proteinExistence type="predicted"/>
<reference evidence="3" key="1">
    <citation type="journal article" date="2023" name="Commun. Biol.">
        <title>Genome analysis of Parmales, the sister group of diatoms, reveals the evolutionary specialization of diatoms from phago-mixotrophs to photoautotrophs.</title>
        <authorList>
            <person name="Ban H."/>
            <person name="Sato S."/>
            <person name="Yoshikawa S."/>
            <person name="Yamada K."/>
            <person name="Nakamura Y."/>
            <person name="Ichinomiya M."/>
            <person name="Sato N."/>
            <person name="Blanc-Mathieu R."/>
            <person name="Endo H."/>
            <person name="Kuwata A."/>
            <person name="Ogata H."/>
        </authorList>
    </citation>
    <scope>NUCLEOTIDE SEQUENCE [LARGE SCALE GENOMIC DNA]</scope>
</reference>
<dbReference type="OrthoDB" id="193082at2759"/>
<protein>
    <submittedName>
        <fullName evidence="2">Uncharacterized protein</fullName>
    </submittedName>
</protein>